<dbReference type="InterPro" id="IPR053136">
    <property type="entry name" value="UTP_pyrophosphatase-like"/>
</dbReference>
<evidence type="ECO:0000313" key="2">
    <source>
        <dbReference type="EMBL" id="MXN64739.1"/>
    </source>
</evidence>
<dbReference type="AlphaFoldDB" id="A0A7X3S7H4"/>
<comment type="caution">
    <text evidence="2">The sequence shown here is derived from an EMBL/GenBank/DDBJ whole genome shotgun (WGS) entry which is preliminary data.</text>
</comment>
<accession>A0A7X3S7H4</accession>
<dbReference type="PANTHER" id="PTHR30399">
    <property type="entry name" value="UNCHARACTERIZED PROTEIN YGJP"/>
    <property type="match status" value="1"/>
</dbReference>
<evidence type="ECO:0000313" key="3">
    <source>
        <dbReference type="Proteomes" id="UP000433101"/>
    </source>
</evidence>
<gene>
    <name evidence="2" type="ORF">GR183_07460</name>
</gene>
<dbReference type="Pfam" id="PF01863">
    <property type="entry name" value="YgjP-like"/>
    <property type="match status" value="1"/>
</dbReference>
<name>A0A7X3S7H4_9HYPH</name>
<evidence type="ECO:0000259" key="1">
    <source>
        <dbReference type="Pfam" id="PF01863"/>
    </source>
</evidence>
<dbReference type="EMBL" id="WUMV01000003">
    <property type="protein sequence ID" value="MXN64739.1"/>
    <property type="molecule type" value="Genomic_DNA"/>
</dbReference>
<dbReference type="CDD" id="cd07344">
    <property type="entry name" value="M48_yhfN_like"/>
    <property type="match status" value="1"/>
</dbReference>
<dbReference type="PANTHER" id="PTHR30399:SF1">
    <property type="entry name" value="UTP PYROPHOSPHATASE"/>
    <property type="match status" value="1"/>
</dbReference>
<reference evidence="2 3" key="1">
    <citation type="submission" date="2019-12" db="EMBL/GenBank/DDBJ databases">
        <authorList>
            <person name="Li M."/>
        </authorList>
    </citation>
    <scope>NUCLEOTIDE SEQUENCE [LARGE SCALE GENOMIC DNA]</scope>
    <source>
        <strain evidence="2 3">GBMRC 2046</strain>
    </source>
</reference>
<dbReference type="Gene3D" id="3.30.2010.10">
    <property type="entry name" value="Metalloproteases ('zincins'), catalytic domain"/>
    <property type="match status" value="1"/>
</dbReference>
<dbReference type="InterPro" id="IPR002725">
    <property type="entry name" value="YgjP-like_metallopeptidase"/>
</dbReference>
<keyword evidence="3" id="KW-1185">Reference proteome</keyword>
<organism evidence="2 3">
    <name type="scientific">Stappia sediminis</name>
    <dbReference type="NCBI Taxonomy" id="2692190"/>
    <lineage>
        <taxon>Bacteria</taxon>
        <taxon>Pseudomonadati</taxon>
        <taxon>Pseudomonadota</taxon>
        <taxon>Alphaproteobacteria</taxon>
        <taxon>Hyphomicrobiales</taxon>
        <taxon>Stappiaceae</taxon>
        <taxon>Stappia</taxon>
    </lineage>
</organism>
<feature type="domain" description="YgjP-like metallopeptidase" evidence="1">
    <location>
        <begin position="40"/>
        <end position="240"/>
    </location>
</feature>
<proteinExistence type="predicted"/>
<dbReference type="Proteomes" id="UP000433101">
    <property type="component" value="Unassembled WGS sequence"/>
</dbReference>
<protein>
    <submittedName>
        <fullName evidence="2">DUF45 domain-containing protein</fullName>
    </submittedName>
</protein>
<sequence length="248" mass="28013">MSVRKLFARKPEPLPDTFTLDIGGEEIPVRVTRNARAKRYLLRIPADSRGPVLTVPQNGTFETALEFAERHRGWLAEKLKQRPETTGLREGASIPLRGVEHTIVRTGRLRGLVEVTDGGENPEIRVPGAEEHLARKLTDWLKREARADLETAVDRHAQNIPKKPSGITVRDTTSRWGSCASNGRLSFSWRLVLAPADILDYVAAHEVAHLIEMNHGPRFWALCRRLAPHTDEARRWLKHNGSRLHHIG</sequence>